<dbReference type="EMBL" id="CAMXCT010001109">
    <property type="protein sequence ID" value="CAI3986717.1"/>
    <property type="molecule type" value="Genomic_DNA"/>
</dbReference>
<accession>A0A9P1C737</accession>
<evidence type="ECO:0000313" key="5">
    <source>
        <dbReference type="Proteomes" id="UP001152797"/>
    </source>
</evidence>
<gene>
    <name evidence="3" type="ORF">C1SCF055_LOCUS14049</name>
</gene>
<dbReference type="OrthoDB" id="423909at2759"/>
<evidence type="ECO:0000256" key="1">
    <source>
        <dbReference type="SAM" id="MobiDB-lite"/>
    </source>
</evidence>
<name>A0A9P1C737_9DINO</name>
<feature type="compositionally biased region" description="Basic and acidic residues" evidence="1">
    <location>
        <begin position="466"/>
        <end position="486"/>
    </location>
</feature>
<sequence length="506" mass="54061">MDEEASIGCGDTRAFCPTEPYNFSSGVPVDAITCDRCAMVTMENWDQRIWLGGEVRWAPFARFEEDEMQLEGYNVGVLDACGVEIMLLGSVPVRSGMFAESVKECCANSWYAVYFGHYLPPESVSISITSWSGLAEDLRLATALPIFQATTSTTTSSSSSSSSSTSSSSSSSHTTFALALVVTDVDAFLAEPGATEAMRQTLAQAAGVRDTYIQQISLSEGSCDGAVTEVNDTAGARRLQSAVRTDYVVVFPAALGVEAALQAVEASRQALEVISLEEVTQILQEEVQRFPSIANIGVTVSTKAVTIEVTNDDAAGGVYYCTEEQRPHIDGAGEYTCTGNPGKGQKCTAPCSGSDISAEIICWSSREWLVTEPCLSQSEGMAAWLVFLIVFLCCLIVLLIFGLLFAVYTGACKKVTPEDDDAAPAPKDAWTATPPPSHASPRPASPDALAPMGAADISFVTGLPWEAKRASSREERSRPSSREARSNDAPPVETVETLKTRSSRSR</sequence>
<keyword evidence="2" id="KW-0812">Transmembrane</keyword>
<feature type="region of interest" description="Disordered" evidence="1">
    <location>
        <begin position="152"/>
        <end position="171"/>
    </location>
</feature>
<comment type="caution">
    <text evidence="3">The sequence shown here is derived from an EMBL/GenBank/DDBJ whole genome shotgun (WGS) entry which is preliminary data.</text>
</comment>
<reference evidence="4 5" key="2">
    <citation type="submission" date="2024-05" db="EMBL/GenBank/DDBJ databases">
        <authorList>
            <person name="Chen Y."/>
            <person name="Shah S."/>
            <person name="Dougan E. K."/>
            <person name="Thang M."/>
            <person name="Chan C."/>
        </authorList>
    </citation>
    <scope>NUCLEOTIDE SEQUENCE [LARGE SCALE GENOMIC DNA]</scope>
</reference>
<protein>
    <submittedName>
        <fullName evidence="3">Uncharacterized protein</fullName>
    </submittedName>
</protein>
<dbReference type="AlphaFoldDB" id="A0A9P1C737"/>
<evidence type="ECO:0000313" key="3">
    <source>
        <dbReference type="EMBL" id="CAI3986717.1"/>
    </source>
</evidence>
<organism evidence="3">
    <name type="scientific">Cladocopium goreaui</name>
    <dbReference type="NCBI Taxonomy" id="2562237"/>
    <lineage>
        <taxon>Eukaryota</taxon>
        <taxon>Sar</taxon>
        <taxon>Alveolata</taxon>
        <taxon>Dinophyceae</taxon>
        <taxon>Suessiales</taxon>
        <taxon>Symbiodiniaceae</taxon>
        <taxon>Cladocopium</taxon>
    </lineage>
</organism>
<keyword evidence="5" id="KW-1185">Reference proteome</keyword>
<feature type="compositionally biased region" description="Low complexity" evidence="1">
    <location>
        <begin position="423"/>
        <end position="432"/>
    </location>
</feature>
<feature type="region of interest" description="Disordered" evidence="1">
    <location>
        <begin position="466"/>
        <end position="506"/>
    </location>
</feature>
<feature type="non-terminal residue" evidence="3">
    <location>
        <position position="506"/>
    </location>
</feature>
<dbReference type="Proteomes" id="UP001152797">
    <property type="component" value="Unassembled WGS sequence"/>
</dbReference>
<feature type="region of interest" description="Disordered" evidence="1">
    <location>
        <begin position="418"/>
        <end position="450"/>
    </location>
</feature>
<feature type="transmembrane region" description="Helical" evidence="2">
    <location>
        <begin position="381"/>
        <end position="408"/>
    </location>
</feature>
<reference evidence="3" key="1">
    <citation type="submission" date="2022-10" db="EMBL/GenBank/DDBJ databases">
        <authorList>
            <person name="Chen Y."/>
            <person name="Dougan E. K."/>
            <person name="Chan C."/>
            <person name="Rhodes N."/>
            <person name="Thang M."/>
        </authorList>
    </citation>
    <scope>NUCLEOTIDE SEQUENCE</scope>
</reference>
<dbReference type="EMBL" id="CAMXCT030001109">
    <property type="protein sequence ID" value="CAL4774029.1"/>
    <property type="molecule type" value="Genomic_DNA"/>
</dbReference>
<evidence type="ECO:0000256" key="2">
    <source>
        <dbReference type="SAM" id="Phobius"/>
    </source>
</evidence>
<proteinExistence type="predicted"/>
<dbReference type="EMBL" id="CAMXCT020001109">
    <property type="protein sequence ID" value="CAL1140092.1"/>
    <property type="molecule type" value="Genomic_DNA"/>
</dbReference>
<evidence type="ECO:0000313" key="4">
    <source>
        <dbReference type="EMBL" id="CAL4774029.1"/>
    </source>
</evidence>
<keyword evidence="2" id="KW-1133">Transmembrane helix</keyword>
<keyword evidence="2" id="KW-0472">Membrane</keyword>